<dbReference type="EMBL" id="BRXW01000001">
    <property type="protein sequence ID" value="GMH98924.1"/>
    <property type="molecule type" value="Genomic_DNA"/>
</dbReference>
<dbReference type="AlphaFoldDB" id="A0A9W7BY13"/>
<comment type="caution">
    <text evidence="2">The sequence shown here is derived from an EMBL/GenBank/DDBJ whole genome shotgun (WGS) entry which is preliminary data.</text>
</comment>
<reference evidence="3" key="1">
    <citation type="journal article" date="2023" name="Commun. Biol.">
        <title>Genome analysis of Parmales, the sister group of diatoms, reveals the evolutionary specialization of diatoms from phago-mixotrophs to photoautotrophs.</title>
        <authorList>
            <person name="Ban H."/>
            <person name="Sato S."/>
            <person name="Yoshikawa S."/>
            <person name="Yamada K."/>
            <person name="Nakamura Y."/>
            <person name="Ichinomiya M."/>
            <person name="Sato N."/>
            <person name="Blanc-Mathieu R."/>
            <person name="Endo H."/>
            <person name="Kuwata A."/>
            <person name="Ogata H."/>
        </authorList>
    </citation>
    <scope>NUCLEOTIDE SEQUENCE [LARGE SCALE GENOMIC DNA]</scope>
    <source>
        <strain evidence="3">NIES 3700</strain>
    </source>
</reference>
<evidence type="ECO:0000313" key="3">
    <source>
        <dbReference type="Proteomes" id="UP001165122"/>
    </source>
</evidence>
<gene>
    <name evidence="2" type="ORF">TrLO_g14221</name>
</gene>
<evidence type="ECO:0000313" key="2">
    <source>
        <dbReference type="EMBL" id="GMH98924.1"/>
    </source>
</evidence>
<feature type="chain" id="PRO_5040753294" evidence="1">
    <location>
        <begin position="20"/>
        <end position="329"/>
    </location>
</feature>
<keyword evidence="3" id="KW-1185">Reference proteome</keyword>
<protein>
    <submittedName>
        <fullName evidence="2">Uncharacterized protein</fullName>
    </submittedName>
</protein>
<sequence>MRFSLSLFLPLLLLSPCSSFIPTFTSSRITPPSSLSAVSKPGDSAFVLGIGFQQWMVSKELIRSGLKPVLMADVAKADGMRQNWTPPPAEIVTNGQSEWEPSASLCTSLLITPEASDIPGQTLTSLLSQMPLCTRVVLLNPAGVTKGKGVEEKDDNWILNRMMILGGKRVGAAGDDLEKAKSCEDAILKAKSDGVIDEAIIIYRGILKGGGGDDGLGDLYYKVCGSEPEEIVERTYDNARKGLRIIHGDSIDTTLKVKEKGDTDDVTMKNLKEEIKNKTSRLSLARVIVQTLFVEDVEDRMSVLCDFGEEIVSVEDCTTMIENLKQHAL</sequence>
<dbReference type="Proteomes" id="UP001165122">
    <property type="component" value="Unassembled WGS sequence"/>
</dbReference>
<dbReference type="OrthoDB" id="198492at2759"/>
<feature type="signal peptide" evidence="1">
    <location>
        <begin position="1"/>
        <end position="19"/>
    </location>
</feature>
<accession>A0A9W7BY13</accession>
<proteinExistence type="predicted"/>
<keyword evidence="1" id="KW-0732">Signal</keyword>
<evidence type="ECO:0000256" key="1">
    <source>
        <dbReference type="SAM" id="SignalP"/>
    </source>
</evidence>
<name>A0A9W7BY13_9STRA</name>
<organism evidence="2 3">
    <name type="scientific">Triparma laevis f. longispina</name>
    <dbReference type="NCBI Taxonomy" id="1714387"/>
    <lineage>
        <taxon>Eukaryota</taxon>
        <taxon>Sar</taxon>
        <taxon>Stramenopiles</taxon>
        <taxon>Ochrophyta</taxon>
        <taxon>Bolidophyceae</taxon>
        <taxon>Parmales</taxon>
        <taxon>Triparmaceae</taxon>
        <taxon>Triparma</taxon>
    </lineage>
</organism>